<dbReference type="Proteomes" id="UP000663852">
    <property type="component" value="Unassembled WGS sequence"/>
</dbReference>
<evidence type="ECO:0000313" key="3">
    <source>
        <dbReference type="EMBL" id="CAF1319498.1"/>
    </source>
</evidence>
<accession>A0A814SKB1</accession>
<organism evidence="2 5">
    <name type="scientific">Adineta ricciae</name>
    <name type="common">Rotifer</name>
    <dbReference type="NCBI Taxonomy" id="249248"/>
    <lineage>
        <taxon>Eukaryota</taxon>
        <taxon>Metazoa</taxon>
        <taxon>Spiralia</taxon>
        <taxon>Gnathifera</taxon>
        <taxon>Rotifera</taxon>
        <taxon>Eurotatoria</taxon>
        <taxon>Bdelloidea</taxon>
        <taxon>Adinetida</taxon>
        <taxon>Adinetidae</taxon>
        <taxon>Adineta</taxon>
    </lineage>
</organism>
<comment type="caution">
    <text evidence="2">The sequence shown here is derived from an EMBL/GenBank/DDBJ whole genome shotgun (WGS) entry which is preliminary data.</text>
</comment>
<evidence type="ECO:0000313" key="2">
    <source>
        <dbReference type="EMBL" id="CAF1149249.1"/>
    </source>
</evidence>
<sequence length="165" mass="18835">MIYIGIELWLITAILSSSITCFEIVTIPDGDVQYLYERLRTTEHMTDTDALNTIIELENYYTAAKNGLTGEPSEMIDTAWHAHILNTPMYFSFCQSTFGSYLHHSPYWTRASEAEETQVIVSSLEFQIPMFTKLKELGIVDLNETIWTSTAAAMFNENVQTKTEL</sequence>
<evidence type="ECO:0000256" key="1">
    <source>
        <dbReference type="SAM" id="SignalP"/>
    </source>
</evidence>
<proteinExistence type="predicted"/>
<dbReference type="Proteomes" id="UP000663828">
    <property type="component" value="Unassembled WGS sequence"/>
</dbReference>
<gene>
    <name evidence="2" type="ORF">EDS130_LOCUS22519</name>
    <name evidence="3" type="ORF">XAT740_LOCUS29831</name>
</gene>
<dbReference type="EMBL" id="CAJNOR010002622">
    <property type="protein sequence ID" value="CAF1319498.1"/>
    <property type="molecule type" value="Genomic_DNA"/>
</dbReference>
<keyword evidence="1" id="KW-0732">Signal</keyword>
<name>A0A814SKB1_ADIRI</name>
<evidence type="ECO:0000313" key="5">
    <source>
        <dbReference type="Proteomes" id="UP000663852"/>
    </source>
</evidence>
<keyword evidence="4" id="KW-1185">Reference proteome</keyword>
<reference evidence="2" key="1">
    <citation type="submission" date="2021-02" db="EMBL/GenBank/DDBJ databases">
        <authorList>
            <person name="Nowell W R."/>
        </authorList>
    </citation>
    <scope>NUCLEOTIDE SEQUENCE</scope>
</reference>
<evidence type="ECO:0000313" key="4">
    <source>
        <dbReference type="Proteomes" id="UP000663828"/>
    </source>
</evidence>
<feature type="chain" id="PRO_5036225904" evidence="1">
    <location>
        <begin position="22"/>
        <end position="165"/>
    </location>
</feature>
<dbReference type="AlphaFoldDB" id="A0A814SKB1"/>
<protein>
    <submittedName>
        <fullName evidence="2">Uncharacterized protein</fullName>
    </submittedName>
</protein>
<dbReference type="EMBL" id="CAJNOJ010000118">
    <property type="protein sequence ID" value="CAF1149249.1"/>
    <property type="molecule type" value="Genomic_DNA"/>
</dbReference>
<feature type="signal peptide" evidence="1">
    <location>
        <begin position="1"/>
        <end position="21"/>
    </location>
</feature>
<dbReference type="OrthoDB" id="9992552at2759"/>